<feature type="transmembrane region" description="Helical" evidence="7">
    <location>
        <begin position="141"/>
        <end position="171"/>
    </location>
</feature>
<keyword evidence="6 7" id="KW-0472">Membrane</keyword>
<evidence type="ECO:0000313" key="10">
    <source>
        <dbReference type="Proteomes" id="UP000051276"/>
    </source>
</evidence>
<evidence type="ECO:0000256" key="6">
    <source>
        <dbReference type="ARBA" id="ARBA00023136"/>
    </source>
</evidence>
<evidence type="ECO:0000256" key="2">
    <source>
        <dbReference type="ARBA" id="ARBA00022475"/>
    </source>
</evidence>
<evidence type="ECO:0000256" key="7">
    <source>
        <dbReference type="HAMAP-Rule" id="MF_00672"/>
    </source>
</evidence>
<dbReference type="OrthoDB" id="9808671at2"/>
<dbReference type="Pfam" id="PF03631">
    <property type="entry name" value="Virul_fac_BrkB"/>
    <property type="match status" value="1"/>
</dbReference>
<comment type="similarity">
    <text evidence="7">Belongs to the UPF0761 family.</text>
</comment>
<sequence length="410" mass="45796">MTRNISAEARRYLDLLRQFSSLLFHHFAKDGGIQNTAALTYTTLLSLVPLMTVMLALFSAFPGSEKAASEIENFVFQNFVPAAGEIVQEHLRNFSQKAGRLSGVGFGFLFVVALMLMANIDKAFNTIWHVRKKRKPIATFLVYWAILSLGPILIVVSVGVTSYLVSLPIFIEDATVVQLRTRLLGVMPVLISALAFTLLYALVPNRNVPLRHALAGGVLAALLFETAKRGFALYVTQFPTYEAIYGAMAAIPIFLIWLWLSWLVTLLGAEFTYCLGIYRHNWREKFYSRGASFLLAFRLIGYLREVQREGGQLSTAELTGREPEAGEERIEAALKALQAAHLVLRSEDRGWALARDLRETSLLELYHADHFVLPTAGDVETESPRLAELLASLDQDLISKLQQPLDDLYA</sequence>
<dbReference type="EMBL" id="LMXI01000570">
    <property type="protein sequence ID" value="KRT57223.1"/>
    <property type="molecule type" value="Genomic_DNA"/>
</dbReference>
<organism evidence="8 11">
    <name type="scientific">endosymbiont of Ridgeia piscesae</name>
    <dbReference type="NCBI Taxonomy" id="54398"/>
    <lineage>
        <taxon>Bacteria</taxon>
        <taxon>Pseudomonadati</taxon>
        <taxon>Pseudomonadota</taxon>
        <taxon>Gammaproteobacteria</taxon>
        <taxon>sulfur-oxidizing symbionts</taxon>
    </lineage>
</organism>
<gene>
    <name evidence="8" type="ORF">Ga0074115_12633</name>
    <name evidence="9" type="ORF">Ga0076813_11243</name>
</gene>
<comment type="subcellular location">
    <subcellularLocation>
        <location evidence="1 7">Cell membrane</location>
        <topology evidence="1 7">Multi-pass membrane protein</topology>
    </subcellularLocation>
</comment>
<keyword evidence="11" id="KW-1185">Reference proteome</keyword>
<dbReference type="Proteomes" id="UP000051276">
    <property type="component" value="Unassembled WGS sequence"/>
</dbReference>
<dbReference type="EMBL" id="LDXT01000071">
    <property type="protein sequence ID" value="KRT55884.1"/>
    <property type="molecule type" value="Genomic_DNA"/>
</dbReference>
<feature type="transmembrane region" description="Helical" evidence="7">
    <location>
        <begin position="243"/>
        <end position="265"/>
    </location>
</feature>
<keyword evidence="3" id="KW-0997">Cell inner membrane</keyword>
<dbReference type="InterPro" id="IPR017039">
    <property type="entry name" value="Virul_fac_BrkB"/>
</dbReference>
<name>A0A0T5YZB0_9GAMM</name>
<evidence type="ECO:0000256" key="4">
    <source>
        <dbReference type="ARBA" id="ARBA00022692"/>
    </source>
</evidence>
<dbReference type="AlphaFoldDB" id="A0A0T5YZB0"/>
<feature type="transmembrane region" description="Helical" evidence="7">
    <location>
        <begin position="183"/>
        <end position="203"/>
    </location>
</feature>
<evidence type="ECO:0000256" key="3">
    <source>
        <dbReference type="ARBA" id="ARBA00022519"/>
    </source>
</evidence>
<dbReference type="STRING" id="54398.Ga0074115_12633"/>
<proteinExistence type="inferred from homology"/>
<dbReference type="GO" id="GO:0005886">
    <property type="term" value="C:plasma membrane"/>
    <property type="evidence" value="ECO:0007669"/>
    <property type="project" value="UniProtKB-SubCell"/>
</dbReference>
<dbReference type="PANTHER" id="PTHR30213">
    <property type="entry name" value="INNER MEMBRANE PROTEIN YHJD"/>
    <property type="match status" value="1"/>
</dbReference>
<keyword evidence="5 7" id="KW-1133">Transmembrane helix</keyword>
<feature type="transmembrane region" description="Helical" evidence="7">
    <location>
        <begin position="101"/>
        <end position="120"/>
    </location>
</feature>
<keyword evidence="4 7" id="KW-0812">Transmembrane</keyword>
<accession>A0A0T5YZB0</accession>
<evidence type="ECO:0000313" key="9">
    <source>
        <dbReference type="EMBL" id="KRT57223.1"/>
    </source>
</evidence>
<dbReference type="PANTHER" id="PTHR30213:SF0">
    <property type="entry name" value="UPF0761 MEMBRANE PROTEIN YIHY"/>
    <property type="match status" value="1"/>
</dbReference>
<dbReference type="NCBIfam" id="NF002457">
    <property type="entry name" value="PRK01637.1"/>
    <property type="match status" value="1"/>
</dbReference>
<protein>
    <recommendedName>
        <fullName evidence="7">UPF0761 membrane protein Ga0074115_12633</fullName>
    </recommendedName>
</protein>
<evidence type="ECO:0000313" key="8">
    <source>
        <dbReference type="EMBL" id="KRT55884.1"/>
    </source>
</evidence>
<evidence type="ECO:0000313" key="11">
    <source>
        <dbReference type="Proteomes" id="UP000051634"/>
    </source>
</evidence>
<reference evidence="10 11" key="1">
    <citation type="submission" date="2015-11" db="EMBL/GenBank/DDBJ databases">
        <title>The genome of Candidatus Endoriftia persephone in Ridgeia piscesae and population structure of the North Eastern Pacific vestimentiferan symbionts.</title>
        <authorList>
            <person name="Perez M."/>
            <person name="Juniper K.S."/>
        </authorList>
    </citation>
    <scope>NUCLEOTIDE SEQUENCE [LARGE SCALE GENOMIC DNA]</scope>
    <source>
        <strain evidence="9">Ind10</strain>
        <strain evidence="8">Ind11</strain>
    </source>
</reference>
<keyword evidence="2 7" id="KW-1003">Cell membrane</keyword>
<dbReference type="RefSeq" id="WP_057956277.1">
    <property type="nucleotide sequence ID" value="NZ_KQ556918.1"/>
</dbReference>
<comment type="caution">
    <text evidence="8">The sequence shown here is derived from an EMBL/GenBank/DDBJ whole genome shotgun (WGS) entry which is preliminary data.</text>
</comment>
<evidence type="ECO:0000256" key="5">
    <source>
        <dbReference type="ARBA" id="ARBA00022989"/>
    </source>
</evidence>
<dbReference type="HAMAP" id="MF_00672">
    <property type="entry name" value="UPF0761"/>
    <property type="match status" value="1"/>
</dbReference>
<dbReference type="NCBIfam" id="TIGR00765">
    <property type="entry name" value="yihY_not_rbn"/>
    <property type="match status" value="1"/>
</dbReference>
<evidence type="ECO:0000256" key="1">
    <source>
        <dbReference type="ARBA" id="ARBA00004651"/>
    </source>
</evidence>
<dbReference type="Proteomes" id="UP000051634">
    <property type="component" value="Unassembled WGS sequence"/>
</dbReference>
<feature type="transmembrane region" description="Helical" evidence="7">
    <location>
        <begin position="210"/>
        <end position="231"/>
    </location>
</feature>
<dbReference type="InterPro" id="IPR023679">
    <property type="entry name" value="UPF0761_bac"/>
</dbReference>
<feature type="transmembrane region" description="Helical" evidence="7">
    <location>
        <begin position="38"/>
        <end position="61"/>
    </location>
</feature>